<proteinExistence type="predicted"/>
<dbReference type="Proteomes" id="UP000036958">
    <property type="component" value="Unassembled WGS sequence"/>
</dbReference>
<reference evidence="2" key="1">
    <citation type="submission" date="2015-07" db="EMBL/GenBank/DDBJ databases">
        <title>Genome sequencing of Sunxiuqinia dokdonensis strain SK.</title>
        <authorList>
            <person name="Ahn S."/>
            <person name="Kim B.-C."/>
        </authorList>
    </citation>
    <scope>NUCLEOTIDE SEQUENCE [LARGE SCALE GENOMIC DNA]</scope>
    <source>
        <strain evidence="2">SK</strain>
    </source>
</reference>
<name>A0A0L8V8L5_9BACT</name>
<comment type="caution">
    <text evidence="1">The sequence shown here is derived from an EMBL/GenBank/DDBJ whole genome shotgun (WGS) entry which is preliminary data.</text>
</comment>
<gene>
    <name evidence="1" type="ORF">NC99_23770</name>
</gene>
<evidence type="ECO:0000313" key="2">
    <source>
        <dbReference type="Proteomes" id="UP000036958"/>
    </source>
</evidence>
<evidence type="ECO:0000313" key="1">
    <source>
        <dbReference type="EMBL" id="KOH44830.1"/>
    </source>
</evidence>
<organism evidence="1 2">
    <name type="scientific">Sunxiuqinia dokdonensis</name>
    <dbReference type="NCBI Taxonomy" id="1409788"/>
    <lineage>
        <taxon>Bacteria</taxon>
        <taxon>Pseudomonadati</taxon>
        <taxon>Bacteroidota</taxon>
        <taxon>Bacteroidia</taxon>
        <taxon>Marinilabiliales</taxon>
        <taxon>Prolixibacteraceae</taxon>
        <taxon>Sunxiuqinia</taxon>
    </lineage>
</organism>
<dbReference type="STRING" id="1409788.NC99_23770"/>
<dbReference type="AlphaFoldDB" id="A0A0L8V8L5"/>
<keyword evidence="2" id="KW-1185">Reference proteome</keyword>
<protein>
    <submittedName>
        <fullName evidence="1">AraC family transcriptional reguator</fullName>
    </submittedName>
</protein>
<dbReference type="EMBL" id="LGIA01000152">
    <property type="protein sequence ID" value="KOH44830.1"/>
    <property type="molecule type" value="Genomic_DNA"/>
</dbReference>
<accession>A0A0L8V8L5</accession>
<sequence length="43" mass="4809">MVCNQCIMVVNQIFLEAGIQVKNVQLGNVETNDEVNDTTLKKN</sequence>